<gene>
    <name evidence="2" type="ORF">SAMN04487996_116142</name>
</gene>
<dbReference type="AlphaFoldDB" id="A0A1G7SLK8"/>
<name>A0A1G7SLK8_9BACT</name>
<dbReference type="InterPro" id="IPR001509">
    <property type="entry name" value="Epimerase_deHydtase"/>
</dbReference>
<dbReference type="Proteomes" id="UP000198748">
    <property type="component" value="Unassembled WGS sequence"/>
</dbReference>
<reference evidence="3" key="1">
    <citation type="submission" date="2016-10" db="EMBL/GenBank/DDBJ databases">
        <authorList>
            <person name="Varghese N."/>
            <person name="Submissions S."/>
        </authorList>
    </citation>
    <scope>NUCLEOTIDE SEQUENCE [LARGE SCALE GENOMIC DNA]</scope>
    <source>
        <strain evidence="3">DSM 25329</strain>
    </source>
</reference>
<dbReference type="InterPro" id="IPR050177">
    <property type="entry name" value="Lipid_A_modif_metabolic_enz"/>
</dbReference>
<evidence type="ECO:0000259" key="1">
    <source>
        <dbReference type="Pfam" id="PF01370"/>
    </source>
</evidence>
<evidence type="ECO:0000313" key="3">
    <source>
        <dbReference type="Proteomes" id="UP000198748"/>
    </source>
</evidence>
<keyword evidence="3" id="KW-1185">Reference proteome</keyword>
<sequence length="322" mass="36575">MPRSVRPGYICIKKIMQTILGSGSAIGNLLAKELKNFTNHIRLVARKPVKVNADDELFPADLLDKEKVEMAVKGSDVVYLTVGLPYNTRVWEWDWPVIMHNVVSACLKSNARLVFLDNVYMYSADEIPRMTETSPLQPPSRKGRVRTQIQQIMLDAIADRGLQGLIARSADFYGPSVANSPLAITVLDEFRKGKKAFWQVDDSKLHAFTYVPDAARALAMLGNTEDCYGEIWHLPTSSEKLTGKEFITKVAAELKCKPDYYVFKRWMMKLVGIFVPIVRELGEMSYQYDRDYAFDSSKFENRFSYNPVSYAEGIREMVQASV</sequence>
<dbReference type="EMBL" id="FNAN01000016">
    <property type="protein sequence ID" value="SDG23802.1"/>
    <property type="molecule type" value="Genomic_DNA"/>
</dbReference>
<dbReference type="InterPro" id="IPR036291">
    <property type="entry name" value="NAD(P)-bd_dom_sf"/>
</dbReference>
<dbReference type="Gene3D" id="3.40.50.720">
    <property type="entry name" value="NAD(P)-binding Rossmann-like Domain"/>
    <property type="match status" value="1"/>
</dbReference>
<dbReference type="PANTHER" id="PTHR43245">
    <property type="entry name" value="BIFUNCTIONAL POLYMYXIN RESISTANCE PROTEIN ARNA"/>
    <property type="match status" value="1"/>
</dbReference>
<protein>
    <submittedName>
        <fullName evidence="2">Nucleoside-diphosphate-sugar epimerase</fullName>
    </submittedName>
</protein>
<feature type="domain" description="NAD-dependent epimerase/dehydratase" evidence="1">
    <location>
        <begin position="19"/>
        <end position="222"/>
    </location>
</feature>
<evidence type="ECO:0000313" key="2">
    <source>
        <dbReference type="EMBL" id="SDG23802.1"/>
    </source>
</evidence>
<organism evidence="2 3">
    <name type="scientific">Dyadobacter soli</name>
    <dbReference type="NCBI Taxonomy" id="659014"/>
    <lineage>
        <taxon>Bacteria</taxon>
        <taxon>Pseudomonadati</taxon>
        <taxon>Bacteroidota</taxon>
        <taxon>Cytophagia</taxon>
        <taxon>Cytophagales</taxon>
        <taxon>Spirosomataceae</taxon>
        <taxon>Dyadobacter</taxon>
    </lineage>
</organism>
<dbReference type="PANTHER" id="PTHR43245:SF13">
    <property type="entry name" value="UDP-D-APIOSE_UDP-D-XYLOSE SYNTHASE 2"/>
    <property type="match status" value="1"/>
</dbReference>
<accession>A0A1G7SLK8</accession>
<dbReference type="Pfam" id="PF01370">
    <property type="entry name" value="Epimerase"/>
    <property type="match status" value="1"/>
</dbReference>
<proteinExistence type="predicted"/>
<dbReference type="STRING" id="659014.SAMN04487996_116142"/>
<dbReference type="SUPFAM" id="SSF51735">
    <property type="entry name" value="NAD(P)-binding Rossmann-fold domains"/>
    <property type="match status" value="1"/>
</dbReference>